<comment type="subcellular location">
    <subcellularLocation>
        <location evidence="1">Cell membrane</location>
        <topology evidence="1">Multi-pass membrane protein</topology>
    </subcellularLocation>
</comment>
<feature type="transmembrane region" description="Helical" evidence="6">
    <location>
        <begin position="170"/>
        <end position="188"/>
    </location>
</feature>
<dbReference type="PANTHER" id="PTHR42709:SF6">
    <property type="entry name" value="UNDECAPRENYL PHOSPHATE TRANSPORTER A"/>
    <property type="match status" value="1"/>
</dbReference>
<feature type="domain" description="VTT" evidence="7">
    <location>
        <begin position="33"/>
        <end position="158"/>
    </location>
</feature>
<dbReference type="AlphaFoldDB" id="A0A1F6W3B2"/>
<evidence type="ECO:0000256" key="3">
    <source>
        <dbReference type="ARBA" id="ARBA00022692"/>
    </source>
</evidence>
<dbReference type="EMBL" id="MFUG01000005">
    <property type="protein sequence ID" value="OGI76302.1"/>
    <property type="molecule type" value="Genomic_DNA"/>
</dbReference>
<dbReference type="GO" id="GO:0005886">
    <property type="term" value="C:plasma membrane"/>
    <property type="evidence" value="ECO:0007669"/>
    <property type="project" value="UniProtKB-SubCell"/>
</dbReference>
<protein>
    <recommendedName>
        <fullName evidence="7">VTT domain-containing protein</fullName>
    </recommendedName>
</protein>
<comment type="caution">
    <text evidence="8">The sequence shown here is derived from an EMBL/GenBank/DDBJ whole genome shotgun (WGS) entry which is preliminary data.</text>
</comment>
<evidence type="ECO:0000256" key="1">
    <source>
        <dbReference type="ARBA" id="ARBA00004651"/>
    </source>
</evidence>
<evidence type="ECO:0000256" key="5">
    <source>
        <dbReference type="ARBA" id="ARBA00023136"/>
    </source>
</evidence>
<evidence type="ECO:0000256" key="4">
    <source>
        <dbReference type="ARBA" id="ARBA00022989"/>
    </source>
</evidence>
<feature type="transmembrane region" description="Helical" evidence="6">
    <location>
        <begin position="141"/>
        <end position="164"/>
    </location>
</feature>
<dbReference type="InterPro" id="IPR032816">
    <property type="entry name" value="VTT_dom"/>
</dbReference>
<keyword evidence="4 6" id="KW-1133">Transmembrane helix</keyword>
<dbReference type="InterPro" id="IPR051311">
    <property type="entry name" value="DedA_domain"/>
</dbReference>
<dbReference type="Pfam" id="PF09335">
    <property type="entry name" value="VTT_dom"/>
    <property type="match status" value="1"/>
</dbReference>
<sequence length="197" mass="22355">MLELFDIPHIITTFGYTGIFIIVFLESGIFFPLPGDSLLFTAGLFAGAYGLNIFFLIPMIFVATFLGGLAGYEIGVHLIKLQNFSFFKKILKQDHIDKAHEFFNRHGKIAITFARFVPIVRTFVPIVAGVAKMNYRSFIKYNIVGSFLWSFLVTLLGYFLGHVFPGIKDYLWVMVLLVVFISVLPIFFEMAEGQKKS</sequence>
<evidence type="ECO:0000256" key="2">
    <source>
        <dbReference type="ARBA" id="ARBA00022475"/>
    </source>
</evidence>
<keyword evidence="5 6" id="KW-0472">Membrane</keyword>
<keyword evidence="3 6" id="KW-0812">Transmembrane</keyword>
<feature type="transmembrane region" description="Helical" evidence="6">
    <location>
        <begin position="12"/>
        <end position="33"/>
    </location>
</feature>
<name>A0A1F6W3B2_9BACT</name>
<organism evidence="8 9">
    <name type="scientific">Candidatus Nomurabacteria bacterium RIFCSPHIGHO2_02_FULL_42_19</name>
    <dbReference type="NCBI Taxonomy" id="1801756"/>
    <lineage>
        <taxon>Bacteria</taxon>
        <taxon>Candidatus Nomuraibacteriota</taxon>
    </lineage>
</organism>
<accession>A0A1F6W3B2</accession>
<reference evidence="8 9" key="1">
    <citation type="journal article" date="2016" name="Nat. Commun.">
        <title>Thousands of microbial genomes shed light on interconnected biogeochemical processes in an aquifer system.</title>
        <authorList>
            <person name="Anantharaman K."/>
            <person name="Brown C.T."/>
            <person name="Hug L.A."/>
            <person name="Sharon I."/>
            <person name="Castelle C.J."/>
            <person name="Probst A.J."/>
            <person name="Thomas B.C."/>
            <person name="Singh A."/>
            <person name="Wilkins M.J."/>
            <person name="Karaoz U."/>
            <person name="Brodie E.L."/>
            <person name="Williams K.H."/>
            <person name="Hubbard S.S."/>
            <person name="Banfield J.F."/>
        </authorList>
    </citation>
    <scope>NUCLEOTIDE SEQUENCE [LARGE SCALE GENOMIC DNA]</scope>
</reference>
<keyword evidence="2" id="KW-1003">Cell membrane</keyword>
<proteinExistence type="predicted"/>
<evidence type="ECO:0000313" key="8">
    <source>
        <dbReference type="EMBL" id="OGI76302.1"/>
    </source>
</evidence>
<evidence type="ECO:0000313" key="9">
    <source>
        <dbReference type="Proteomes" id="UP000179275"/>
    </source>
</evidence>
<evidence type="ECO:0000256" key="6">
    <source>
        <dbReference type="SAM" id="Phobius"/>
    </source>
</evidence>
<gene>
    <name evidence="8" type="ORF">A3C67_00285</name>
</gene>
<dbReference type="PANTHER" id="PTHR42709">
    <property type="entry name" value="ALKALINE PHOSPHATASE LIKE PROTEIN"/>
    <property type="match status" value="1"/>
</dbReference>
<evidence type="ECO:0000259" key="7">
    <source>
        <dbReference type="Pfam" id="PF09335"/>
    </source>
</evidence>
<dbReference type="Proteomes" id="UP000179275">
    <property type="component" value="Unassembled WGS sequence"/>
</dbReference>
<dbReference type="STRING" id="1801756.A3C67_00285"/>